<reference evidence="1" key="1">
    <citation type="submission" date="2021-12" db="EMBL/GenBank/DDBJ databases">
        <authorList>
            <person name="King R."/>
        </authorList>
    </citation>
    <scope>NUCLEOTIDE SEQUENCE</scope>
</reference>
<dbReference type="Proteomes" id="UP001154078">
    <property type="component" value="Chromosome 4"/>
</dbReference>
<name>A0A9P0FJ98_BRAAE</name>
<dbReference type="AlphaFoldDB" id="A0A9P0FJ98"/>
<dbReference type="CDD" id="cd23992">
    <property type="entry name" value="PBP_GOBP"/>
    <property type="match status" value="1"/>
</dbReference>
<dbReference type="SUPFAM" id="SSF47565">
    <property type="entry name" value="Insect pheromone/odorant-binding proteins"/>
    <property type="match status" value="1"/>
</dbReference>
<keyword evidence="2" id="KW-1185">Reference proteome</keyword>
<accession>A0A9P0FJ98</accession>
<sequence length="269" mass="30901">MDMSPTDVARAINLIQDGRSQYYMASVLNVTRSKVQRVSSIGDIFKTNHQPKILESIKNIPAVQHDVKLLVNQFTFNSLPFYDYVKFNNVEFTTPKPNIQSQHIDVQKSQSIVQNVVSQKPLRKVIKSIIFLDLIYKGKGEVKGLTQEQKDHMKAVHKKCQEDPKTTADEDLVKKVRDGIFTEDEKVKIHMLCMQQGFNIITADGKVNEEKLKSKWADHFDADSQAKLQKCLVNKDTAVETSWALLKCEWDVVGEQIKAHRDEHDHHHH</sequence>
<evidence type="ECO:0000313" key="1">
    <source>
        <dbReference type="EMBL" id="CAH0555822.1"/>
    </source>
</evidence>
<protein>
    <submittedName>
        <fullName evidence="1">Uncharacterized protein</fullName>
    </submittedName>
</protein>
<dbReference type="InterPro" id="IPR006170">
    <property type="entry name" value="PBP/GOBP"/>
</dbReference>
<dbReference type="OrthoDB" id="6774762at2759"/>
<dbReference type="Pfam" id="PF01395">
    <property type="entry name" value="PBP_GOBP"/>
    <property type="match status" value="1"/>
</dbReference>
<evidence type="ECO:0000313" key="2">
    <source>
        <dbReference type="Proteomes" id="UP001154078"/>
    </source>
</evidence>
<organism evidence="1 2">
    <name type="scientific">Brassicogethes aeneus</name>
    <name type="common">Rape pollen beetle</name>
    <name type="synonym">Meligethes aeneus</name>
    <dbReference type="NCBI Taxonomy" id="1431903"/>
    <lineage>
        <taxon>Eukaryota</taxon>
        <taxon>Metazoa</taxon>
        <taxon>Ecdysozoa</taxon>
        <taxon>Arthropoda</taxon>
        <taxon>Hexapoda</taxon>
        <taxon>Insecta</taxon>
        <taxon>Pterygota</taxon>
        <taxon>Neoptera</taxon>
        <taxon>Endopterygota</taxon>
        <taxon>Coleoptera</taxon>
        <taxon>Polyphaga</taxon>
        <taxon>Cucujiformia</taxon>
        <taxon>Nitidulidae</taxon>
        <taxon>Meligethinae</taxon>
        <taxon>Brassicogethes</taxon>
    </lineage>
</organism>
<proteinExistence type="predicted"/>
<gene>
    <name evidence="1" type="ORF">MELIAE_LOCUS7095</name>
</gene>
<dbReference type="GO" id="GO:0005549">
    <property type="term" value="F:odorant binding"/>
    <property type="evidence" value="ECO:0007669"/>
    <property type="project" value="InterPro"/>
</dbReference>
<dbReference type="EMBL" id="OV121135">
    <property type="protein sequence ID" value="CAH0555822.1"/>
    <property type="molecule type" value="Genomic_DNA"/>
</dbReference>
<dbReference type="Gene3D" id="1.10.238.20">
    <property type="entry name" value="Pheromone/general odorant binding protein domain"/>
    <property type="match status" value="1"/>
</dbReference>
<dbReference type="InterPro" id="IPR036728">
    <property type="entry name" value="PBP_GOBP_sf"/>
</dbReference>